<accession>A0A1G9J8A2</accession>
<dbReference type="Proteomes" id="UP000199382">
    <property type="component" value="Unassembled WGS sequence"/>
</dbReference>
<dbReference type="InterPro" id="IPR023100">
    <property type="entry name" value="D-aminoacylase_insert_dom_sf"/>
</dbReference>
<dbReference type="InterPro" id="IPR011059">
    <property type="entry name" value="Metal-dep_hydrolase_composite"/>
</dbReference>
<protein>
    <submittedName>
        <fullName evidence="2">N-acyl-D-glutamate deacylase</fullName>
    </submittedName>
</protein>
<keyword evidence="1" id="KW-0732">Signal</keyword>
<reference evidence="2 3" key="1">
    <citation type="submission" date="2016-10" db="EMBL/GenBank/DDBJ databases">
        <authorList>
            <person name="de Groot N.N."/>
        </authorList>
    </citation>
    <scope>NUCLEOTIDE SEQUENCE [LARGE SCALE GENOMIC DNA]</scope>
    <source>
        <strain evidence="2 3">DSM 25294</strain>
    </source>
</reference>
<evidence type="ECO:0000313" key="3">
    <source>
        <dbReference type="Proteomes" id="UP000199382"/>
    </source>
</evidence>
<dbReference type="RefSeq" id="WP_212635150.1">
    <property type="nucleotide sequence ID" value="NZ_FNEK01000079.1"/>
</dbReference>
<dbReference type="GO" id="GO:0016812">
    <property type="term" value="F:hydrolase activity, acting on carbon-nitrogen (but not peptide) bonds, in cyclic amides"/>
    <property type="evidence" value="ECO:0007669"/>
    <property type="project" value="TreeGrafter"/>
</dbReference>
<dbReference type="PANTHER" id="PTHR11647">
    <property type="entry name" value="HYDRANTOINASE/DIHYDROPYRIMIDINASE FAMILY MEMBER"/>
    <property type="match status" value="1"/>
</dbReference>
<proteinExistence type="predicted"/>
<dbReference type="SUPFAM" id="SSF51338">
    <property type="entry name" value="Composite domain of metallo-dependent hydrolases"/>
    <property type="match status" value="1"/>
</dbReference>
<evidence type="ECO:0000313" key="2">
    <source>
        <dbReference type="EMBL" id="SDL33759.1"/>
    </source>
</evidence>
<dbReference type="InterPro" id="IPR032466">
    <property type="entry name" value="Metal_Hydrolase"/>
</dbReference>
<dbReference type="Gene3D" id="3.20.20.140">
    <property type="entry name" value="Metal-dependent hydrolases"/>
    <property type="match status" value="1"/>
</dbReference>
<dbReference type="GO" id="GO:0016811">
    <property type="term" value="F:hydrolase activity, acting on carbon-nitrogen (but not peptide) bonds, in linear amides"/>
    <property type="evidence" value="ECO:0007669"/>
    <property type="project" value="InterPro"/>
</dbReference>
<dbReference type="STRING" id="571298.SAMN04488026_107910"/>
<sequence>MVKQSSATALATLLALSVSSTAIAQDYDLVITGGRVMDPETLYDDIANVGITDGRIVEISKDTLTGADEIDATGHVVAPGFIDTHFHWQAPIGYRFGLHDGLTSSMDLEMGCAANLIPEWYAAREGVTQANYGCAASHEIARSIAIDGASGDNLLRGPIAVLETRKQSGWSQTKADYDTGNDILRILDKGLQDGAVGIGSTLGYMRNSVTSREMFEVQKVAARYGRHTGVHTRFTPDNATNENVGAQEALANGLALDAPVSILHFNNPGYRLTHELLTRLSEQGHNVWGEVYPYSAGATTVNAVFMQPENWVDRLGHRYEDTVQDPITGDFYTTASFEEALKEDPTREIILFKMPEEDSVRWLTLRGTTMASDAMAATPLFGAWDTPSDQIGNTHPRTSGARAKAIRLARENDIPLMQIMSILSYNAAKHLGDTGLKAMQERGRLQEGMVADIVVFDPETVTDNSTYAEGLVPSTGFKAVVVNGTVAVRDDELLSVFPGQPIRFEPEAAPRFEPVSEEAWNLEFSTGMPDIAPGLPPEGGN</sequence>
<gene>
    <name evidence="2" type="ORF">SAMN04488026_107910</name>
</gene>
<dbReference type="AlphaFoldDB" id="A0A1G9J8A2"/>
<dbReference type="Gene3D" id="3.30.1490.130">
    <property type="entry name" value="D-aminoacylase. Domain 3"/>
    <property type="match status" value="1"/>
</dbReference>
<dbReference type="EMBL" id="FNEK01000079">
    <property type="protein sequence ID" value="SDL33759.1"/>
    <property type="molecule type" value="Genomic_DNA"/>
</dbReference>
<dbReference type="SUPFAM" id="SSF51556">
    <property type="entry name" value="Metallo-dependent hydrolases"/>
    <property type="match status" value="1"/>
</dbReference>
<dbReference type="InterPro" id="IPR050378">
    <property type="entry name" value="Metallo-dep_Hydrolases_sf"/>
</dbReference>
<organism evidence="2 3">
    <name type="scientific">Aliiruegeria lutimaris</name>
    <dbReference type="NCBI Taxonomy" id="571298"/>
    <lineage>
        <taxon>Bacteria</taxon>
        <taxon>Pseudomonadati</taxon>
        <taxon>Pseudomonadota</taxon>
        <taxon>Alphaproteobacteria</taxon>
        <taxon>Rhodobacterales</taxon>
        <taxon>Roseobacteraceae</taxon>
        <taxon>Aliiruegeria</taxon>
    </lineage>
</organism>
<feature type="chain" id="PRO_5011535252" evidence="1">
    <location>
        <begin position="25"/>
        <end position="541"/>
    </location>
</feature>
<dbReference type="GO" id="GO:0005829">
    <property type="term" value="C:cytosol"/>
    <property type="evidence" value="ECO:0007669"/>
    <property type="project" value="TreeGrafter"/>
</dbReference>
<evidence type="ECO:0000256" key="1">
    <source>
        <dbReference type="SAM" id="SignalP"/>
    </source>
</evidence>
<name>A0A1G9J8A2_9RHOB</name>
<dbReference type="PANTHER" id="PTHR11647:SF1">
    <property type="entry name" value="COLLAPSIN RESPONSE MEDIATOR PROTEIN"/>
    <property type="match status" value="1"/>
</dbReference>
<feature type="signal peptide" evidence="1">
    <location>
        <begin position="1"/>
        <end position="24"/>
    </location>
</feature>
<dbReference type="Gene3D" id="2.30.40.10">
    <property type="entry name" value="Urease, subunit C, domain 1"/>
    <property type="match status" value="1"/>
</dbReference>
<keyword evidence="3" id="KW-1185">Reference proteome</keyword>